<evidence type="ECO:0000313" key="1">
    <source>
        <dbReference type="EMBL" id="KPM49741.1"/>
    </source>
</evidence>
<dbReference type="STRING" id="1605367.AFM12_03940"/>
<evidence type="ECO:0000313" key="2">
    <source>
        <dbReference type="Proteomes" id="UP000050454"/>
    </source>
</evidence>
<organism evidence="1 2">
    <name type="scientific">Jiulongibacter sediminis</name>
    <dbReference type="NCBI Taxonomy" id="1605367"/>
    <lineage>
        <taxon>Bacteria</taxon>
        <taxon>Pseudomonadati</taxon>
        <taxon>Bacteroidota</taxon>
        <taxon>Cytophagia</taxon>
        <taxon>Cytophagales</taxon>
        <taxon>Leadbetterellaceae</taxon>
        <taxon>Jiulongibacter</taxon>
    </lineage>
</organism>
<sequence length="76" mass="8867">MSEYNEADFVAYALSQMDLEVITRNGKYFNLKNGFDIEVEKKDLYRLSKEGWVISPFDDIGQLIEFIKKNEGHAED</sequence>
<accession>A0A0P7C4X0</accession>
<comment type="caution">
    <text evidence="1">The sequence shown here is derived from an EMBL/GenBank/DDBJ whole genome shotgun (WGS) entry which is preliminary data.</text>
</comment>
<dbReference type="OrthoDB" id="839590at2"/>
<proteinExistence type="predicted"/>
<dbReference type="Proteomes" id="UP000050454">
    <property type="component" value="Unassembled WGS sequence"/>
</dbReference>
<protein>
    <submittedName>
        <fullName evidence="1">Uncharacterized protein</fullName>
    </submittedName>
</protein>
<name>A0A0P7C4X0_9BACT</name>
<reference evidence="1 2" key="1">
    <citation type="submission" date="2015-07" db="EMBL/GenBank/DDBJ databases">
        <title>The draft genome sequence of Leadbetterella sp. JN14-9.</title>
        <authorList>
            <person name="Liu Y."/>
            <person name="Du J."/>
            <person name="Shao Z."/>
        </authorList>
    </citation>
    <scope>NUCLEOTIDE SEQUENCE [LARGE SCALE GENOMIC DNA]</scope>
    <source>
        <strain evidence="1 2">JN14-9</strain>
    </source>
</reference>
<gene>
    <name evidence="1" type="ORF">AFM12_03940</name>
</gene>
<dbReference type="AlphaFoldDB" id="A0A0P7C4X0"/>
<keyword evidence="2" id="KW-1185">Reference proteome</keyword>
<dbReference type="EMBL" id="LGTQ01000005">
    <property type="protein sequence ID" value="KPM49741.1"/>
    <property type="molecule type" value="Genomic_DNA"/>
</dbReference>
<dbReference type="RefSeq" id="WP_055144112.1">
    <property type="nucleotide sequence ID" value="NZ_JXSZ01000005.1"/>
</dbReference>